<evidence type="ECO:0000256" key="3">
    <source>
        <dbReference type="ARBA" id="ARBA00022679"/>
    </source>
</evidence>
<dbReference type="EMBL" id="QZKU01000042">
    <property type="protein sequence ID" value="RJP23838.1"/>
    <property type="molecule type" value="Genomic_DNA"/>
</dbReference>
<name>A0A3A4NTF4_ABYX5</name>
<organism evidence="5 6">
    <name type="scientific">Abyssobacteria bacterium (strain SURF_5)</name>
    <dbReference type="NCBI Taxonomy" id="2093360"/>
    <lineage>
        <taxon>Bacteria</taxon>
        <taxon>Pseudomonadati</taxon>
        <taxon>Candidatus Hydrogenedentota</taxon>
        <taxon>Candidatus Abyssobacteria</taxon>
    </lineage>
</organism>
<protein>
    <submittedName>
        <fullName evidence="5">Class I SAM-dependent methyltransferase</fullName>
    </submittedName>
</protein>
<dbReference type="Gene3D" id="3.40.50.150">
    <property type="entry name" value="Vaccinia Virus protein VP39"/>
    <property type="match status" value="1"/>
</dbReference>
<dbReference type="InterPro" id="IPR051052">
    <property type="entry name" value="Diverse_substrate_MTase"/>
</dbReference>
<keyword evidence="2 5" id="KW-0489">Methyltransferase</keyword>
<accession>A0A3A4NTF4</accession>
<dbReference type="InterPro" id="IPR013216">
    <property type="entry name" value="Methyltransf_11"/>
</dbReference>
<sequence>MTSSYYESCRSDFWKRVFQQEVDYLRRELAGCKNLLSVGCGPAIIEGMLGHYGFDVTGLDISQEALNQAPDQVRTVLGSAEQTNIESSSFDAIIYVASLQFIDNYSEALRESERILRPGGTILVMLLNPESFFFKQKRRDPESYVNKIRHVNLKAIEQAISQIFALEKTEYFLGIRGPELFKSADPAHSSLYCVKAKKRI</sequence>
<dbReference type="SUPFAM" id="SSF53335">
    <property type="entry name" value="S-adenosyl-L-methionine-dependent methyltransferases"/>
    <property type="match status" value="1"/>
</dbReference>
<evidence type="ECO:0000259" key="4">
    <source>
        <dbReference type="Pfam" id="PF08241"/>
    </source>
</evidence>
<dbReference type="PANTHER" id="PTHR44942">
    <property type="entry name" value="METHYLTRANSF_11 DOMAIN-CONTAINING PROTEIN"/>
    <property type="match status" value="1"/>
</dbReference>
<feature type="domain" description="Methyltransferase type 11" evidence="4">
    <location>
        <begin position="36"/>
        <end position="123"/>
    </location>
</feature>
<keyword evidence="3 5" id="KW-0808">Transferase</keyword>
<comment type="caution">
    <text evidence="5">The sequence shown here is derived from an EMBL/GenBank/DDBJ whole genome shotgun (WGS) entry which is preliminary data.</text>
</comment>
<evidence type="ECO:0000256" key="2">
    <source>
        <dbReference type="ARBA" id="ARBA00022603"/>
    </source>
</evidence>
<dbReference type="InterPro" id="IPR029063">
    <property type="entry name" value="SAM-dependent_MTases_sf"/>
</dbReference>
<dbReference type="CDD" id="cd02440">
    <property type="entry name" value="AdoMet_MTases"/>
    <property type="match status" value="1"/>
</dbReference>
<evidence type="ECO:0000313" key="5">
    <source>
        <dbReference type="EMBL" id="RJP23838.1"/>
    </source>
</evidence>
<reference evidence="5 6" key="1">
    <citation type="journal article" date="2017" name="ISME J.">
        <title>Energy and carbon metabolisms in a deep terrestrial subsurface fluid microbial community.</title>
        <authorList>
            <person name="Momper L."/>
            <person name="Jungbluth S.P."/>
            <person name="Lee M.D."/>
            <person name="Amend J.P."/>
        </authorList>
    </citation>
    <scope>NUCLEOTIDE SEQUENCE [LARGE SCALE GENOMIC DNA]</scope>
    <source>
        <strain evidence="5">SURF_5</strain>
    </source>
</reference>
<dbReference type="Proteomes" id="UP000265882">
    <property type="component" value="Unassembled WGS sequence"/>
</dbReference>
<evidence type="ECO:0000256" key="1">
    <source>
        <dbReference type="ARBA" id="ARBA00008361"/>
    </source>
</evidence>
<comment type="similarity">
    <text evidence="1">Belongs to the methyltransferase superfamily.</text>
</comment>
<dbReference type="PANTHER" id="PTHR44942:SF4">
    <property type="entry name" value="METHYLTRANSFERASE TYPE 11 DOMAIN-CONTAINING PROTEIN"/>
    <property type="match status" value="1"/>
</dbReference>
<proteinExistence type="inferred from homology"/>
<dbReference type="GO" id="GO:0032259">
    <property type="term" value="P:methylation"/>
    <property type="evidence" value="ECO:0007669"/>
    <property type="project" value="UniProtKB-KW"/>
</dbReference>
<evidence type="ECO:0000313" key="6">
    <source>
        <dbReference type="Proteomes" id="UP000265882"/>
    </source>
</evidence>
<dbReference type="GO" id="GO:0008757">
    <property type="term" value="F:S-adenosylmethionine-dependent methyltransferase activity"/>
    <property type="evidence" value="ECO:0007669"/>
    <property type="project" value="InterPro"/>
</dbReference>
<dbReference type="AlphaFoldDB" id="A0A3A4NTF4"/>
<dbReference type="Pfam" id="PF08241">
    <property type="entry name" value="Methyltransf_11"/>
    <property type="match status" value="1"/>
</dbReference>
<gene>
    <name evidence="5" type="ORF">C4520_05180</name>
</gene>